<dbReference type="KEGG" id="ccl:Clocl_2096"/>
<dbReference type="Gene3D" id="2.40.160.20">
    <property type="match status" value="2"/>
</dbReference>
<reference evidence="3" key="1">
    <citation type="submission" date="2011-12" db="EMBL/GenBank/DDBJ databases">
        <title>Complete sequence of Clostridium clariflavum DSM 19732.</title>
        <authorList>
            <consortium name="US DOE Joint Genome Institute"/>
            <person name="Lucas S."/>
            <person name="Han J."/>
            <person name="Lapidus A."/>
            <person name="Cheng J.-F."/>
            <person name="Goodwin L."/>
            <person name="Pitluck S."/>
            <person name="Peters L."/>
            <person name="Teshima H."/>
            <person name="Detter J.C."/>
            <person name="Han C."/>
            <person name="Tapia R."/>
            <person name="Land M."/>
            <person name="Hauser L."/>
            <person name="Kyrpides N."/>
            <person name="Ivanova N."/>
            <person name="Pagani I."/>
            <person name="Kitzmiller T."/>
            <person name="Lynd L."/>
            <person name="Izquierdo J."/>
            <person name="Woyke T."/>
        </authorList>
    </citation>
    <scope>NUCLEOTIDE SEQUENCE [LARGE SCALE GENOMIC DNA]</scope>
    <source>
        <strain evidence="3">DSM 19732 / NBRC 101661 / EBR45</strain>
    </source>
</reference>
<dbReference type="Pfam" id="PF11578">
    <property type="entry name" value="DUF3237"/>
    <property type="match status" value="2"/>
</dbReference>
<name>G8LWM5_ACECE</name>
<protein>
    <submittedName>
        <fullName evidence="2">Dockerin-like protein</fullName>
    </submittedName>
</protein>
<dbReference type="GO" id="GO:0000272">
    <property type="term" value="P:polysaccharide catabolic process"/>
    <property type="evidence" value="ECO:0007669"/>
    <property type="project" value="InterPro"/>
</dbReference>
<evidence type="ECO:0000313" key="3">
    <source>
        <dbReference type="Proteomes" id="UP000005435"/>
    </source>
</evidence>
<dbReference type="InterPro" id="IPR002105">
    <property type="entry name" value="Dockerin_1_rpt"/>
</dbReference>
<dbReference type="PANTHER" id="PTHR37315:SF1">
    <property type="entry name" value="UPF0311 PROTEIN BLR7842"/>
    <property type="match status" value="1"/>
</dbReference>
<dbReference type="OrthoDB" id="572332at2"/>
<dbReference type="Pfam" id="PF00404">
    <property type="entry name" value="Dockerin_1"/>
    <property type="match status" value="1"/>
</dbReference>
<gene>
    <name evidence="2" type="ordered locus">Clocl_2096</name>
</gene>
<dbReference type="InterPro" id="IPR016134">
    <property type="entry name" value="Dockerin_dom"/>
</dbReference>
<dbReference type="STRING" id="720554.Clocl_2096"/>
<dbReference type="GO" id="GO:0004553">
    <property type="term" value="F:hydrolase activity, hydrolyzing O-glycosyl compounds"/>
    <property type="evidence" value="ECO:0007669"/>
    <property type="project" value="InterPro"/>
</dbReference>
<dbReference type="CDD" id="cd14256">
    <property type="entry name" value="Dockerin_I"/>
    <property type="match status" value="1"/>
</dbReference>
<dbReference type="eggNOG" id="ENOG5030IYC">
    <property type="taxonomic scope" value="Bacteria"/>
</dbReference>
<accession>G8LWM5</accession>
<reference evidence="2 3" key="2">
    <citation type="journal article" date="2012" name="Stand. Genomic Sci.">
        <title>Complete Genome Sequence of Clostridium clariflavum DSM 19732.</title>
        <authorList>
            <person name="Izquierdo J.A."/>
            <person name="Goodwin L."/>
            <person name="Davenport K.W."/>
            <person name="Teshima H."/>
            <person name="Bruce D."/>
            <person name="Detter C."/>
            <person name="Tapia R."/>
            <person name="Han S."/>
            <person name="Land M."/>
            <person name="Hauser L."/>
            <person name="Jeffries C.D."/>
            <person name="Han J."/>
            <person name="Pitluck S."/>
            <person name="Nolan M."/>
            <person name="Chen A."/>
            <person name="Huntemann M."/>
            <person name="Mavromatis K."/>
            <person name="Mikhailova N."/>
            <person name="Liolios K."/>
            <person name="Woyke T."/>
            <person name="Lynd L.R."/>
        </authorList>
    </citation>
    <scope>NUCLEOTIDE SEQUENCE [LARGE SCALE GENOMIC DNA]</scope>
    <source>
        <strain evidence="3">DSM 19732 / NBRC 101661 / EBR45</strain>
    </source>
</reference>
<dbReference type="PANTHER" id="PTHR37315">
    <property type="entry name" value="UPF0311 PROTEIN BLR7842"/>
    <property type="match status" value="1"/>
</dbReference>
<sequence length="420" mass="46299" precursor="true">MKKILISVLVLILFALSIGIVNSEPVKRGDINSDGDINSIDFALYKLYLLGGYQINDITVADLNGDGSANSIDYGYLKLYLLGRISTFPADEISTPTPTIPQTENALLIPHKSWTCGMPEGIPKPEIGKLVFEVDMKLDMVYNLGETPYGKRQVLVVKSGTVEGERIKGTVMSGGLDFQLDISNGVTEVEQILVIKTDDGRYMYIRSAGTGLNQNDLRMVPDIEVPKNGTYGWINNGKYVGRRIVDTVAKTMKIRVYDISGIDVKNYSDNSVTVTKPENIPYQPWDYRKANGERKGNVFITEFVQLGESQSIGENKNGNRNIIPITGGYVTGSINAKILAAGADYQNLSNPMTIDARYLWQTDDGEIIIVRNGGQFGSLVPTFEVRKDSKYSFLNTNLYLSSDPSMGAGGVTITFYESRK</sequence>
<dbReference type="AlphaFoldDB" id="G8LWM5"/>
<evidence type="ECO:0000259" key="1">
    <source>
        <dbReference type="PROSITE" id="PS51766"/>
    </source>
</evidence>
<dbReference type="EMBL" id="CP003065">
    <property type="protein sequence ID" value="AEV68693.1"/>
    <property type="molecule type" value="Genomic_DNA"/>
</dbReference>
<dbReference type="Gene3D" id="1.10.1330.10">
    <property type="entry name" value="Dockerin domain"/>
    <property type="match status" value="1"/>
</dbReference>
<dbReference type="RefSeq" id="WP_014255273.1">
    <property type="nucleotide sequence ID" value="NC_016627.1"/>
</dbReference>
<dbReference type="InterPro" id="IPR036439">
    <property type="entry name" value="Dockerin_dom_sf"/>
</dbReference>
<organism evidence="2 3">
    <name type="scientific">Acetivibrio clariflavus (strain DSM 19732 / NBRC 101661 / EBR45)</name>
    <name type="common">Clostridium clariflavum</name>
    <dbReference type="NCBI Taxonomy" id="720554"/>
    <lineage>
        <taxon>Bacteria</taxon>
        <taxon>Bacillati</taxon>
        <taxon>Bacillota</taxon>
        <taxon>Clostridia</taxon>
        <taxon>Eubacteriales</taxon>
        <taxon>Oscillospiraceae</taxon>
        <taxon>Acetivibrio</taxon>
    </lineage>
</organism>
<proteinExistence type="predicted"/>
<evidence type="ECO:0000313" key="2">
    <source>
        <dbReference type="EMBL" id="AEV68693.1"/>
    </source>
</evidence>
<dbReference type="Proteomes" id="UP000005435">
    <property type="component" value="Chromosome"/>
</dbReference>
<feature type="domain" description="Dockerin" evidence="1">
    <location>
        <begin position="24"/>
        <end position="90"/>
    </location>
</feature>
<keyword evidence="3" id="KW-1185">Reference proteome</keyword>
<dbReference type="InterPro" id="IPR020915">
    <property type="entry name" value="UPF0311"/>
</dbReference>
<dbReference type="SUPFAM" id="SSF63446">
    <property type="entry name" value="Type I dockerin domain"/>
    <property type="match status" value="1"/>
</dbReference>
<dbReference type="PROSITE" id="PS51766">
    <property type="entry name" value="DOCKERIN"/>
    <property type="match status" value="1"/>
</dbReference>
<dbReference type="HOGENOM" id="CLU_053524_0_0_9"/>